<name>A0AAV9ZM87_9AGAR</name>
<dbReference type="SUPFAM" id="SSF74788">
    <property type="entry name" value="Cullin repeat-like"/>
    <property type="match status" value="1"/>
</dbReference>
<comment type="caution">
    <text evidence="3">The sequence shown here is derived from an EMBL/GenBank/DDBJ whole genome shotgun (WGS) entry which is preliminary data.</text>
</comment>
<sequence length="197" mass="22787">MSSSTPTMTQEIWNIEIEPKITQVLSGRTRLTFAEHSTAYAAVYERHVRAGYYDDPTSIYLEFYNLVSNFFDEHTKRIAGTPGNQNQEELVSYYDAELDRFSSGVKIVNRMLDYLNRFHDATSGRSREGTENCLTVRNLAFKLWNENVFDFLAPRLEGTNKARIDDVRGGSCFTCGRSRFTRKFNFRLEPRSATARF</sequence>
<dbReference type="GO" id="GO:0031625">
    <property type="term" value="F:ubiquitin protein ligase binding"/>
    <property type="evidence" value="ECO:0007669"/>
    <property type="project" value="InterPro"/>
</dbReference>
<accession>A0AAV9ZM87</accession>
<dbReference type="AlphaFoldDB" id="A0AAV9ZM87"/>
<dbReference type="InterPro" id="IPR001373">
    <property type="entry name" value="Cullin_N"/>
</dbReference>
<keyword evidence="4" id="KW-1185">Reference proteome</keyword>
<comment type="similarity">
    <text evidence="1">Belongs to the cullin family.</text>
</comment>
<dbReference type="Proteomes" id="UP001362999">
    <property type="component" value="Unassembled WGS sequence"/>
</dbReference>
<evidence type="ECO:0000313" key="3">
    <source>
        <dbReference type="EMBL" id="KAK6987522.1"/>
    </source>
</evidence>
<dbReference type="Gene3D" id="1.20.1310.10">
    <property type="entry name" value="Cullin Repeats"/>
    <property type="match status" value="1"/>
</dbReference>
<proteinExistence type="inferred from homology"/>
<dbReference type="GO" id="GO:0006511">
    <property type="term" value="P:ubiquitin-dependent protein catabolic process"/>
    <property type="evidence" value="ECO:0007669"/>
    <property type="project" value="InterPro"/>
</dbReference>
<gene>
    <name evidence="3" type="ORF">R3P38DRAFT_330990</name>
</gene>
<dbReference type="Pfam" id="PF00888">
    <property type="entry name" value="Cullin"/>
    <property type="match status" value="1"/>
</dbReference>
<evidence type="ECO:0000256" key="1">
    <source>
        <dbReference type="ARBA" id="ARBA00006019"/>
    </source>
</evidence>
<organism evidence="3 4">
    <name type="scientific">Favolaschia claudopus</name>
    <dbReference type="NCBI Taxonomy" id="2862362"/>
    <lineage>
        <taxon>Eukaryota</taxon>
        <taxon>Fungi</taxon>
        <taxon>Dikarya</taxon>
        <taxon>Basidiomycota</taxon>
        <taxon>Agaricomycotina</taxon>
        <taxon>Agaricomycetes</taxon>
        <taxon>Agaricomycetidae</taxon>
        <taxon>Agaricales</taxon>
        <taxon>Marasmiineae</taxon>
        <taxon>Mycenaceae</taxon>
        <taxon>Favolaschia</taxon>
    </lineage>
</organism>
<reference evidence="3 4" key="1">
    <citation type="journal article" date="2024" name="J Genomics">
        <title>Draft genome sequencing and assembly of Favolaschia claudopus CIRM-BRFM 2984 isolated from oak limbs.</title>
        <authorList>
            <person name="Navarro D."/>
            <person name="Drula E."/>
            <person name="Chaduli D."/>
            <person name="Cazenave R."/>
            <person name="Ahrendt S."/>
            <person name="Wang J."/>
            <person name="Lipzen A."/>
            <person name="Daum C."/>
            <person name="Barry K."/>
            <person name="Grigoriev I.V."/>
            <person name="Favel A."/>
            <person name="Rosso M.N."/>
            <person name="Martin F."/>
        </authorList>
    </citation>
    <scope>NUCLEOTIDE SEQUENCE [LARGE SCALE GENOMIC DNA]</scope>
    <source>
        <strain evidence="3 4">CIRM-BRFM 2984</strain>
    </source>
</reference>
<feature type="domain" description="Cullin N-terminal" evidence="2">
    <location>
        <begin position="17"/>
        <end position="170"/>
    </location>
</feature>
<evidence type="ECO:0000313" key="4">
    <source>
        <dbReference type="Proteomes" id="UP001362999"/>
    </source>
</evidence>
<dbReference type="EMBL" id="JAWWNJ010000131">
    <property type="protein sequence ID" value="KAK6987522.1"/>
    <property type="molecule type" value="Genomic_DNA"/>
</dbReference>
<evidence type="ECO:0000259" key="2">
    <source>
        <dbReference type="Pfam" id="PF00888"/>
    </source>
</evidence>
<dbReference type="InterPro" id="IPR016159">
    <property type="entry name" value="Cullin_repeat-like_dom_sf"/>
</dbReference>
<protein>
    <submittedName>
        <fullName evidence="3">CULLIN-2 domain-containing protein</fullName>
    </submittedName>
</protein>